<keyword evidence="4" id="KW-1133">Transmembrane helix</keyword>
<keyword evidence="4" id="KW-0812">Transmembrane</keyword>
<dbReference type="PANTHER" id="PTHR43280">
    <property type="entry name" value="ARAC-FAMILY TRANSCRIPTIONAL REGULATOR"/>
    <property type="match status" value="1"/>
</dbReference>
<protein>
    <submittedName>
        <fullName evidence="6">Helix-turn-helix transcriptional regulator</fullName>
    </submittedName>
</protein>
<evidence type="ECO:0000256" key="3">
    <source>
        <dbReference type="ARBA" id="ARBA00023163"/>
    </source>
</evidence>
<sequence>MIIGSWLGYKNIQDKYNGLFLLASGSFFLMGPLLYLFIKSSLEETETLTRTFNKVIHFVPTLLFFFLIIFFTKLQNEEVTKEVFSSDYELEINNANIILPLIKLFHLLVYTVLSIKLMVKNKNSNTWLLTSFIASYLVIQLIVWILLALTILFDHRLFQLADFLIGIVIVLAIYILGYLSIKQSDILPETINKVIKKRYKTTGLSKKESAQYYNYLIAYLKKNEPFLNPDINLKQLAFEIGVSGHQLSQIINENSSYNFSGLINQYRVNKFKILLKQPKFKDYTLLAIAFEAGFNNKNSFNNAFKKETGMTPSQFRKEIFSS</sequence>
<reference evidence="6 7" key="1">
    <citation type="submission" date="2019-04" db="EMBL/GenBank/DDBJ databases">
        <title>Lacinutrix sp. nov., isolated from marine water.</title>
        <authorList>
            <person name="Kim W."/>
        </authorList>
    </citation>
    <scope>NUCLEOTIDE SEQUENCE [LARGE SCALE GENOMIC DNA]</scope>
    <source>
        <strain evidence="6 7">CAU 1491</strain>
    </source>
</reference>
<dbReference type="RefSeq" id="WP_136841229.1">
    <property type="nucleotide sequence ID" value="NZ_SUPL01000002.1"/>
</dbReference>
<dbReference type="Pfam" id="PF12833">
    <property type="entry name" value="HTH_18"/>
    <property type="match status" value="1"/>
</dbReference>
<feature type="transmembrane region" description="Helical" evidence="4">
    <location>
        <begin position="58"/>
        <end position="75"/>
    </location>
</feature>
<name>A0A4U0EYG7_9FLAO</name>
<dbReference type="Proteomes" id="UP000307657">
    <property type="component" value="Unassembled WGS sequence"/>
</dbReference>
<keyword evidence="1" id="KW-0805">Transcription regulation</keyword>
<evidence type="ECO:0000259" key="5">
    <source>
        <dbReference type="PROSITE" id="PS01124"/>
    </source>
</evidence>
<dbReference type="GO" id="GO:0043565">
    <property type="term" value="F:sequence-specific DNA binding"/>
    <property type="evidence" value="ECO:0007669"/>
    <property type="project" value="InterPro"/>
</dbReference>
<dbReference type="GO" id="GO:0003700">
    <property type="term" value="F:DNA-binding transcription factor activity"/>
    <property type="evidence" value="ECO:0007669"/>
    <property type="project" value="InterPro"/>
</dbReference>
<feature type="transmembrane region" description="Helical" evidence="4">
    <location>
        <begin position="95"/>
        <end position="115"/>
    </location>
</feature>
<dbReference type="PROSITE" id="PS01124">
    <property type="entry name" value="HTH_ARAC_FAMILY_2"/>
    <property type="match status" value="1"/>
</dbReference>
<dbReference type="AlphaFoldDB" id="A0A4U0EYG7"/>
<dbReference type="SMART" id="SM00342">
    <property type="entry name" value="HTH_ARAC"/>
    <property type="match status" value="1"/>
</dbReference>
<dbReference type="InterPro" id="IPR018060">
    <property type="entry name" value="HTH_AraC"/>
</dbReference>
<accession>A0A4U0EYG7</accession>
<keyword evidence="2" id="KW-0238">DNA-binding</keyword>
<evidence type="ECO:0000313" key="7">
    <source>
        <dbReference type="Proteomes" id="UP000307657"/>
    </source>
</evidence>
<feature type="transmembrane region" description="Helical" evidence="4">
    <location>
        <begin position="127"/>
        <end position="151"/>
    </location>
</feature>
<dbReference type="Gene3D" id="1.10.10.60">
    <property type="entry name" value="Homeodomain-like"/>
    <property type="match status" value="2"/>
</dbReference>
<evidence type="ECO:0000256" key="1">
    <source>
        <dbReference type="ARBA" id="ARBA00023015"/>
    </source>
</evidence>
<gene>
    <name evidence="6" type="ORF">E5167_03825</name>
</gene>
<dbReference type="InterPro" id="IPR009057">
    <property type="entry name" value="Homeodomain-like_sf"/>
</dbReference>
<keyword evidence="7" id="KW-1185">Reference proteome</keyword>
<comment type="caution">
    <text evidence="6">The sequence shown here is derived from an EMBL/GenBank/DDBJ whole genome shotgun (WGS) entry which is preliminary data.</text>
</comment>
<dbReference type="EMBL" id="SUPL01000002">
    <property type="protein sequence ID" value="TJY37085.1"/>
    <property type="molecule type" value="Genomic_DNA"/>
</dbReference>
<evidence type="ECO:0000313" key="6">
    <source>
        <dbReference type="EMBL" id="TJY37085.1"/>
    </source>
</evidence>
<organism evidence="6 7">
    <name type="scientific">Pontimicrobium aquaticum</name>
    <dbReference type="NCBI Taxonomy" id="2565367"/>
    <lineage>
        <taxon>Bacteria</taxon>
        <taxon>Pseudomonadati</taxon>
        <taxon>Bacteroidota</taxon>
        <taxon>Flavobacteriia</taxon>
        <taxon>Flavobacteriales</taxon>
        <taxon>Flavobacteriaceae</taxon>
        <taxon>Pontimicrobium</taxon>
    </lineage>
</organism>
<feature type="transmembrane region" description="Helical" evidence="4">
    <location>
        <begin position="157"/>
        <end position="179"/>
    </location>
</feature>
<dbReference type="OrthoDB" id="9779074at2"/>
<dbReference type="PANTHER" id="PTHR43280:SF29">
    <property type="entry name" value="ARAC-FAMILY TRANSCRIPTIONAL REGULATOR"/>
    <property type="match status" value="1"/>
</dbReference>
<evidence type="ECO:0000256" key="2">
    <source>
        <dbReference type="ARBA" id="ARBA00023125"/>
    </source>
</evidence>
<dbReference type="PRINTS" id="PR00032">
    <property type="entry name" value="HTHARAC"/>
</dbReference>
<proteinExistence type="predicted"/>
<keyword evidence="3" id="KW-0804">Transcription</keyword>
<keyword evidence="4" id="KW-0472">Membrane</keyword>
<dbReference type="InterPro" id="IPR020449">
    <property type="entry name" value="Tscrpt_reg_AraC-type_HTH"/>
</dbReference>
<evidence type="ECO:0000256" key="4">
    <source>
        <dbReference type="SAM" id="Phobius"/>
    </source>
</evidence>
<feature type="transmembrane region" description="Helical" evidence="4">
    <location>
        <begin position="20"/>
        <end position="38"/>
    </location>
</feature>
<feature type="domain" description="HTH araC/xylS-type" evidence="5">
    <location>
        <begin position="214"/>
        <end position="318"/>
    </location>
</feature>
<dbReference type="SUPFAM" id="SSF46689">
    <property type="entry name" value="Homeodomain-like"/>
    <property type="match status" value="1"/>
</dbReference>